<dbReference type="PANTHER" id="PTHR38788">
    <property type="entry name" value="CLR5 DOMAIN-CONTAINING PROTEIN"/>
    <property type="match status" value="1"/>
</dbReference>
<dbReference type="Pfam" id="PF14420">
    <property type="entry name" value="Clr5"/>
    <property type="match status" value="1"/>
</dbReference>
<feature type="domain" description="Clr5" evidence="2">
    <location>
        <begin position="18"/>
        <end position="70"/>
    </location>
</feature>
<protein>
    <recommendedName>
        <fullName evidence="2">Clr5 domain-containing protein</fullName>
    </recommendedName>
</protein>
<gene>
    <name evidence="3" type="ORF">C8A04DRAFT_40138</name>
</gene>
<reference evidence="3" key="1">
    <citation type="journal article" date="2023" name="Mol. Phylogenet. Evol.">
        <title>Genome-scale phylogeny and comparative genomics of the fungal order Sordariales.</title>
        <authorList>
            <person name="Hensen N."/>
            <person name="Bonometti L."/>
            <person name="Westerberg I."/>
            <person name="Brannstrom I.O."/>
            <person name="Guillou S."/>
            <person name="Cros-Aarteil S."/>
            <person name="Calhoun S."/>
            <person name="Haridas S."/>
            <person name="Kuo A."/>
            <person name="Mondo S."/>
            <person name="Pangilinan J."/>
            <person name="Riley R."/>
            <person name="LaButti K."/>
            <person name="Andreopoulos B."/>
            <person name="Lipzen A."/>
            <person name="Chen C."/>
            <person name="Yan M."/>
            <person name="Daum C."/>
            <person name="Ng V."/>
            <person name="Clum A."/>
            <person name="Steindorff A."/>
            <person name="Ohm R.A."/>
            <person name="Martin F."/>
            <person name="Silar P."/>
            <person name="Natvig D.O."/>
            <person name="Lalanne C."/>
            <person name="Gautier V."/>
            <person name="Ament-Velasquez S.L."/>
            <person name="Kruys A."/>
            <person name="Hutchinson M.I."/>
            <person name="Powell A.J."/>
            <person name="Barry K."/>
            <person name="Miller A.N."/>
            <person name="Grigoriev I.V."/>
            <person name="Debuchy R."/>
            <person name="Gladieux P."/>
            <person name="Hiltunen Thoren M."/>
            <person name="Johannesson H."/>
        </authorList>
    </citation>
    <scope>NUCLEOTIDE SEQUENCE</scope>
    <source>
        <strain evidence="3">CBS 141.50</strain>
    </source>
</reference>
<comment type="caution">
    <text evidence="3">The sequence shown here is derived from an EMBL/GenBank/DDBJ whole genome shotgun (WGS) entry which is preliminary data.</text>
</comment>
<dbReference type="EMBL" id="MU853639">
    <property type="protein sequence ID" value="KAK4140123.1"/>
    <property type="molecule type" value="Genomic_DNA"/>
</dbReference>
<feature type="region of interest" description="Disordered" evidence="1">
    <location>
        <begin position="289"/>
        <end position="329"/>
    </location>
</feature>
<organism evidence="3 4">
    <name type="scientific">Dichotomopilus funicola</name>
    <dbReference type="NCBI Taxonomy" id="1934379"/>
    <lineage>
        <taxon>Eukaryota</taxon>
        <taxon>Fungi</taxon>
        <taxon>Dikarya</taxon>
        <taxon>Ascomycota</taxon>
        <taxon>Pezizomycotina</taxon>
        <taxon>Sordariomycetes</taxon>
        <taxon>Sordariomycetidae</taxon>
        <taxon>Sordariales</taxon>
        <taxon>Chaetomiaceae</taxon>
        <taxon>Dichotomopilus</taxon>
    </lineage>
</organism>
<feature type="compositionally biased region" description="Low complexity" evidence="1">
    <location>
        <begin position="309"/>
        <end position="325"/>
    </location>
</feature>
<sequence length="522" mass="58717">MEFTSKTPPERPIVPTSPGDWEAKKQIIRELYMDQNMILNEVMEIMVTKHKFKATARMYKGQFSKWKWTKYNKSGKPGPVNTITKSRVSKRKSLLSTRKFPPKKHALQRAAAATQHHLVPSPQHAVRYSLQYFTDLERQLETTLNAYATLISCWAERETPWRPTKDPSAGGHNNSGGQLITPLTTSPPHSILHQVWTAQQCFLAGQAQQGGDMLRLAFLAIENAVENFLDLESLWDCCLAVTQLALTTGWTDVLGIFARYLHQYTSIKLGPGHPLTHIAASLHRLACLSPSPSSSPNPATKPNPPRPPISTSSSTETNTSTNPSNHSDHQTYLQTYLHKSWDLWINHTTSIRGPQDDLTIHLKRGYITLIDRSHPMARTILRDFAVSLHSSVACHGRVATTARVLELEGLLGRMYLPLFTGERGREAEVMLRGVVGKILEGAREKKHDRYLVFSARNFMASIAEYGGDEVKARRKDLFWLQTAELVEGRLRAAGNEDEAEEIRCQREVVKRALGFGGRLLEC</sequence>
<reference evidence="3" key="2">
    <citation type="submission" date="2023-05" db="EMBL/GenBank/DDBJ databases">
        <authorList>
            <consortium name="Lawrence Berkeley National Laboratory"/>
            <person name="Steindorff A."/>
            <person name="Hensen N."/>
            <person name="Bonometti L."/>
            <person name="Westerberg I."/>
            <person name="Brannstrom I.O."/>
            <person name="Guillou S."/>
            <person name="Cros-Aarteil S."/>
            <person name="Calhoun S."/>
            <person name="Haridas S."/>
            <person name="Kuo A."/>
            <person name="Mondo S."/>
            <person name="Pangilinan J."/>
            <person name="Riley R."/>
            <person name="Labutti K."/>
            <person name="Andreopoulos B."/>
            <person name="Lipzen A."/>
            <person name="Chen C."/>
            <person name="Yanf M."/>
            <person name="Daum C."/>
            <person name="Ng V."/>
            <person name="Clum A."/>
            <person name="Ohm R."/>
            <person name="Martin F."/>
            <person name="Silar P."/>
            <person name="Natvig D."/>
            <person name="Lalanne C."/>
            <person name="Gautier V."/>
            <person name="Ament-Velasquez S.L."/>
            <person name="Kruys A."/>
            <person name="Hutchinson M.I."/>
            <person name="Powell A.J."/>
            <person name="Barry K."/>
            <person name="Miller A.N."/>
            <person name="Grigoriev I.V."/>
            <person name="Debuchy R."/>
            <person name="Gladieux P."/>
            <person name="Thoren M.H."/>
            <person name="Johannesson H."/>
        </authorList>
    </citation>
    <scope>NUCLEOTIDE SEQUENCE</scope>
    <source>
        <strain evidence="3">CBS 141.50</strain>
    </source>
</reference>
<proteinExistence type="predicted"/>
<dbReference type="GeneID" id="87821453"/>
<feature type="compositionally biased region" description="Pro residues" evidence="1">
    <location>
        <begin position="293"/>
        <end position="308"/>
    </location>
</feature>
<accession>A0AAN6ZJH1</accession>
<dbReference type="Proteomes" id="UP001302676">
    <property type="component" value="Unassembled WGS sequence"/>
</dbReference>
<evidence type="ECO:0000256" key="1">
    <source>
        <dbReference type="SAM" id="MobiDB-lite"/>
    </source>
</evidence>
<name>A0AAN6ZJH1_9PEZI</name>
<dbReference type="InterPro" id="IPR025676">
    <property type="entry name" value="Clr5_dom"/>
</dbReference>
<evidence type="ECO:0000259" key="2">
    <source>
        <dbReference type="Pfam" id="PF14420"/>
    </source>
</evidence>
<dbReference type="PANTHER" id="PTHR38788:SF3">
    <property type="entry name" value="CLR5 DOMAIN-CONTAINING PROTEIN"/>
    <property type="match status" value="1"/>
</dbReference>
<dbReference type="AlphaFoldDB" id="A0AAN6ZJH1"/>
<evidence type="ECO:0000313" key="3">
    <source>
        <dbReference type="EMBL" id="KAK4140123.1"/>
    </source>
</evidence>
<keyword evidence="4" id="KW-1185">Reference proteome</keyword>
<dbReference type="RefSeq" id="XP_062633494.1">
    <property type="nucleotide sequence ID" value="XM_062784840.1"/>
</dbReference>
<evidence type="ECO:0000313" key="4">
    <source>
        <dbReference type="Proteomes" id="UP001302676"/>
    </source>
</evidence>